<sequence>MGDSVPKFTDERRSEIRRTLLDVGAEQFADRGLEETAIADLTGEAGIATGTFYSFFDSKEELLAAILRREAEHVYADLRVVLKENEDDPETALRQFVRVAGDALVTTPLFRKTISREDRARLVEELPDTDILESHREKRDILVPYIEQWQQAGRITDGDVDTIASGILYIATLALRRDEIGDARYPTVRDCLIDWMVAGLCT</sequence>
<feature type="domain" description="HTH tetR-type" evidence="3">
    <location>
        <begin position="14"/>
        <end position="74"/>
    </location>
</feature>
<dbReference type="PROSITE" id="PS50977">
    <property type="entry name" value="HTH_TETR_2"/>
    <property type="match status" value="1"/>
</dbReference>
<reference evidence="4 5" key="1">
    <citation type="journal article" date="2019" name="Int. J. Syst. Evol. Microbiol.">
        <title>The Global Catalogue of Microorganisms (GCM) 10K type strain sequencing project: providing services to taxonomists for standard genome sequencing and annotation.</title>
        <authorList>
            <consortium name="The Broad Institute Genomics Platform"/>
            <consortium name="The Broad Institute Genome Sequencing Center for Infectious Disease"/>
            <person name="Wu L."/>
            <person name="Ma J."/>
        </authorList>
    </citation>
    <scope>NUCLEOTIDE SEQUENCE [LARGE SCALE GENOMIC DNA]</scope>
    <source>
        <strain evidence="4 5">DT55</strain>
    </source>
</reference>
<comment type="caution">
    <text evidence="4">The sequence shown here is derived from an EMBL/GenBank/DDBJ whole genome shotgun (WGS) entry which is preliminary data.</text>
</comment>
<evidence type="ECO:0000313" key="4">
    <source>
        <dbReference type="EMBL" id="MFC7096393.1"/>
    </source>
</evidence>
<feature type="DNA-binding region" description="H-T-H motif" evidence="2">
    <location>
        <begin position="37"/>
        <end position="56"/>
    </location>
</feature>
<dbReference type="SUPFAM" id="SSF48498">
    <property type="entry name" value="Tetracyclin repressor-like, C-terminal domain"/>
    <property type="match status" value="1"/>
</dbReference>
<protein>
    <submittedName>
        <fullName evidence="4">TetR/AcrR family transcriptional regulator</fullName>
    </submittedName>
</protein>
<dbReference type="Proteomes" id="UP001596388">
    <property type="component" value="Unassembled WGS sequence"/>
</dbReference>
<accession>A0ABD5WU54</accession>
<name>A0ABD5WU54_9EURY</name>
<dbReference type="InterPro" id="IPR009057">
    <property type="entry name" value="Homeodomain-like_sf"/>
</dbReference>
<dbReference type="PANTHER" id="PTHR43479:SF11">
    <property type="entry name" value="ACREF_ENVCD OPERON REPRESSOR-RELATED"/>
    <property type="match status" value="1"/>
</dbReference>
<dbReference type="Gene3D" id="1.10.10.60">
    <property type="entry name" value="Homeodomain-like"/>
    <property type="match status" value="1"/>
</dbReference>
<proteinExistence type="predicted"/>
<dbReference type="EMBL" id="JBHTAG010000002">
    <property type="protein sequence ID" value="MFC7096393.1"/>
    <property type="molecule type" value="Genomic_DNA"/>
</dbReference>
<organism evidence="4 5">
    <name type="scientific">Halobaculum marinum</name>
    <dbReference type="NCBI Taxonomy" id="3031996"/>
    <lineage>
        <taxon>Archaea</taxon>
        <taxon>Methanobacteriati</taxon>
        <taxon>Methanobacteriota</taxon>
        <taxon>Stenosarchaea group</taxon>
        <taxon>Halobacteria</taxon>
        <taxon>Halobacteriales</taxon>
        <taxon>Haloferacaceae</taxon>
        <taxon>Halobaculum</taxon>
    </lineage>
</organism>
<dbReference type="RefSeq" id="WP_276239135.1">
    <property type="nucleotide sequence ID" value="NZ_CP119989.1"/>
</dbReference>
<dbReference type="PANTHER" id="PTHR43479">
    <property type="entry name" value="ACREF/ENVCD OPERON REPRESSOR-RELATED"/>
    <property type="match status" value="1"/>
</dbReference>
<evidence type="ECO:0000259" key="3">
    <source>
        <dbReference type="PROSITE" id="PS50977"/>
    </source>
</evidence>
<evidence type="ECO:0000256" key="1">
    <source>
        <dbReference type="ARBA" id="ARBA00023125"/>
    </source>
</evidence>
<dbReference type="Pfam" id="PF00440">
    <property type="entry name" value="TetR_N"/>
    <property type="match status" value="1"/>
</dbReference>
<dbReference type="PRINTS" id="PR00455">
    <property type="entry name" value="HTHTETR"/>
</dbReference>
<dbReference type="InterPro" id="IPR001647">
    <property type="entry name" value="HTH_TetR"/>
</dbReference>
<gene>
    <name evidence="4" type="ORF">ACFQKD_03665</name>
</gene>
<keyword evidence="5" id="KW-1185">Reference proteome</keyword>
<dbReference type="AlphaFoldDB" id="A0ABD5WU54"/>
<evidence type="ECO:0000256" key="2">
    <source>
        <dbReference type="PROSITE-ProRule" id="PRU00335"/>
    </source>
</evidence>
<dbReference type="GO" id="GO:0003677">
    <property type="term" value="F:DNA binding"/>
    <property type="evidence" value="ECO:0007669"/>
    <property type="project" value="UniProtKB-UniRule"/>
</dbReference>
<dbReference type="SUPFAM" id="SSF46689">
    <property type="entry name" value="Homeodomain-like"/>
    <property type="match status" value="1"/>
</dbReference>
<keyword evidence="1 2" id="KW-0238">DNA-binding</keyword>
<dbReference type="InterPro" id="IPR050624">
    <property type="entry name" value="HTH-type_Tx_Regulator"/>
</dbReference>
<dbReference type="InterPro" id="IPR036271">
    <property type="entry name" value="Tet_transcr_reg_TetR-rel_C_sf"/>
</dbReference>
<dbReference type="Gene3D" id="1.10.357.10">
    <property type="entry name" value="Tetracycline Repressor, domain 2"/>
    <property type="match status" value="1"/>
</dbReference>
<evidence type="ECO:0000313" key="5">
    <source>
        <dbReference type="Proteomes" id="UP001596388"/>
    </source>
</evidence>
<dbReference type="GeneID" id="79269720"/>